<evidence type="ECO:0000313" key="1">
    <source>
        <dbReference type="EMBL" id="KDR86059.1"/>
    </source>
</evidence>
<dbReference type="EMBL" id="KL142367">
    <property type="protein sequence ID" value="KDR86059.1"/>
    <property type="molecule type" value="Genomic_DNA"/>
</dbReference>
<dbReference type="AlphaFoldDB" id="A0A067U1A7"/>
<evidence type="ECO:0000313" key="2">
    <source>
        <dbReference type="Proteomes" id="UP000027222"/>
    </source>
</evidence>
<dbReference type="HOGENOM" id="CLU_3050445_0_0_1"/>
<keyword evidence="2" id="KW-1185">Reference proteome</keyword>
<accession>A0A067U1A7</accession>
<sequence>MVYTRVVDQARRFWTTTDQNVRHEIPLHWDLGIALIDRARAEYSPGIPSPWGSL</sequence>
<reference evidence="2" key="1">
    <citation type="journal article" date="2014" name="Proc. Natl. Acad. Sci. U.S.A.">
        <title>Extensive sampling of basidiomycete genomes demonstrates inadequacy of the white-rot/brown-rot paradigm for wood decay fungi.</title>
        <authorList>
            <person name="Riley R."/>
            <person name="Salamov A.A."/>
            <person name="Brown D.W."/>
            <person name="Nagy L.G."/>
            <person name="Floudas D."/>
            <person name="Held B.W."/>
            <person name="Levasseur A."/>
            <person name="Lombard V."/>
            <person name="Morin E."/>
            <person name="Otillar R."/>
            <person name="Lindquist E.A."/>
            <person name="Sun H."/>
            <person name="LaButti K.M."/>
            <person name="Schmutz J."/>
            <person name="Jabbour D."/>
            <person name="Luo H."/>
            <person name="Baker S.E."/>
            <person name="Pisabarro A.G."/>
            <person name="Walton J.D."/>
            <person name="Blanchette R.A."/>
            <person name="Henrissat B."/>
            <person name="Martin F."/>
            <person name="Cullen D."/>
            <person name="Hibbett D.S."/>
            <person name="Grigoriev I.V."/>
        </authorList>
    </citation>
    <scope>NUCLEOTIDE SEQUENCE [LARGE SCALE GENOMIC DNA]</scope>
    <source>
        <strain evidence="2">CBS 339.88</strain>
    </source>
</reference>
<proteinExistence type="predicted"/>
<name>A0A067U1A7_GALM3</name>
<organism evidence="1 2">
    <name type="scientific">Galerina marginata (strain CBS 339.88)</name>
    <dbReference type="NCBI Taxonomy" id="685588"/>
    <lineage>
        <taxon>Eukaryota</taxon>
        <taxon>Fungi</taxon>
        <taxon>Dikarya</taxon>
        <taxon>Basidiomycota</taxon>
        <taxon>Agaricomycotina</taxon>
        <taxon>Agaricomycetes</taxon>
        <taxon>Agaricomycetidae</taxon>
        <taxon>Agaricales</taxon>
        <taxon>Agaricineae</taxon>
        <taxon>Strophariaceae</taxon>
        <taxon>Galerina</taxon>
    </lineage>
</organism>
<protein>
    <submittedName>
        <fullName evidence="1">Uncharacterized protein</fullName>
    </submittedName>
</protein>
<dbReference type="Proteomes" id="UP000027222">
    <property type="component" value="Unassembled WGS sequence"/>
</dbReference>
<gene>
    <name evidence="1" type="ORF">GALMADRAFT_400260</name>
</gene>